<organism evidence="9 10">
    <name type="scientific">Phycomyces blakesleeanus (strain ATCC 8743b / DSM 1359 / FGSC 10004 / NBRC 33097 / NRRL 1555)</name>
    <dbReference type="NCBI Taxonomy" id="763407"/>
    <lineage>
        <taxon>Eukaryota</taxon>
        <taxon>Fungi</taxon>
        <taxon>Fungi incertae sedis</taxon>
        <taxon>Mucoromycota</taxon>
        <taxon>Mucoromycotina</taxon>
        <taxon>Mucoromycetes</taxon>
        <taxon>Mucorales</taxon>
        <taxon>Phycomycetaceae</taxon>
        <taxon>Phycomyces</taxon>
    </lineage>
</organism>
<dbReference type="GeneID" id="29000500"/>
<dbReference type="GO" id="GO:0051536">
    <property type="term" value="F:iron-sulfur cluster binding"/>
    <property type="evidence" value="ECO:0007669"/>
    <property type="project" value="UniProtKB-KW"/>
</dbReference>
<evidence type="ECO:0000313" key="10">
    <source>
        <dbReference type="Proteomes" id="UP000077315"/>
    </source>
</evidence>
<dbReference type="OrthoDB" id="421327at2759"/>
<evidence type="ECO:0000256" key="6">
    <source>
        <dbReference type="ARBA" id="ARBA00023128"/>
    </source>
</evidence>
<comment type="subcellular location">
    <subcellularLocation>
        <location evidence="1">Mitochondrion</location>
    </subcellularLocation>
</comment>
<name>A0A162TCF3_PHYB8</name>
<keyword evidence="4" id="KW-0408">Iron</keyword>
<evidence type="ECO:0000256" key="4">
    <source>
        <dbReference type="ARBA" id="ARBA00023004"/>
    </source>
</evidence>
<dbReference type="GO" id="GO:0006412">
    <property type="term" value="P:translation"/>
    <property type="evidence" value="ECO:0007669"/>
    <property type="project" value="InterPro"/>
</dbReference>
<dbReference type="InterPro" id="IPR052571">
    <property type="entry name" value="Mt_RNA_Methyltransferase"/>
</dbReference>
<evidence type="ECO:0000256" key="8">
    <source>
        <dbReference type="SAM" id="MobiDB-lite"/>
    </source>
</evidence>
<reference evidence="10" key="1">
    <citation type="submission" date="2015-06" db="EMBL/GenBank/DDBJ databases">
        <title>Expansion of signal transduction pathways in fungi by whole-genome duplication.</title>
        <authorList>
            <consortium name="DOE Joint Genome Institute"/>
            <person name="Corrochano L.M."/>
            <person name="Kuo A."/>
            <person name="Marcet-Houben M."/>
            <person name="Polaino S."/>
            <person name="Salamov A."/>
            <person name="Villalobos J.M."/>
            <person name="Alvarez M.I."/>
            <person name="Avalos J."/>
            <person name="Benito E.P."/>
            <person name="Benoit I."/>
            <person name="Burger G."/>
            <person name="Camino L.P."/>
            <person name="Canovas D."/>
            <person name="Cerda-Olmedo E."/>
            <person name="Cheng J.-F."/>
            <person name="Dominguez A."/>
            <person name="Elias M."/>
            <person name="Eslava A.P."/>
            <person name="Glaser F."/>
            <person name="Grimwood J."/>
            <person name="Gutierrez G."/>
            <person name="Heitman J."/>
            <person name="Henrissat B."/>
            <person name="Iturriaga E.A."/>
            <person name="Lang B.F."/>
            <person name="Lavin J.L."/>
            <person name="Lee S."/>
            <person name="Li W."/>
            <person name="Lindquist E."/>
            <person name="Lopez-Garcia S."/>
            <person name="Luque E.M."/>
            <person name="Marcos A.T."/>
            <person name="Martin J."/>
            <person name="McCluskey K."/>
            <person name="Medina H.R."/>
            <person name="Miralles-Duran A."/>
            <person name="Miyazaki A."/>
            <person name="Munoz-Torres E."/>
            <person name="Oguiza J.A."/>
            <person name="Ohm R."/>
            <person name="Olmedo M."/>
            <person name="Orejas M."/>
            <person name="Ortiz-Castellanos L."/>
            <person name="Pisabarro A.G."/>
            <person name="Rodriguez-Romero J."/>
            <person name="Ruiz-Herrera J."/>
            <person name="Ruiz-Vazquez R."/>
            <person name="Sanz C."/>
            <person name="Schackwitz W."/>
            <person name="Schmutz J."/>
            <person name="Shahriari M."/>
            <person name="Shelest E."/>
            <person name="Silva-Franco F."/>
            <person name="Soanes D."/>
            <person name="Syed K."/>
            <person name="Tagua V.G."/>
            <person name="Talbot N.J."/>
            <person name="Thon M."/>
            <person name="De vries R.P."/>
            <person name="Wiebenga A."/>
            <person name="Yadav J.S."/>
            <person name="Braun E.L."/>
            <person name="Baker S."/>
            <person name="Garre V."/>
            <person name="Horwitz B."/>
            <person name="Torres-Martinez S."/>
            <person name="Idnurm A."/>
            <person name="Herrera-Estrella A."/>
            <person name="Gabaldon T."/>
            <person name="Grigoriev I.V."/>
        </authorList>
    </citation>
    <scope>NUCLEOTIDE SEQUENCE [LARGE SCALE GENOMIC DNA]</scope>
    <source>
        <strain evidence="10">NRRL 1555(-)</strain>
    </source>
</reference>
<dbReference type="InterPro" id="IPR015324">
    <property type="entry name" value="Ribosomal_Rsm22-like"/>
</dbReference>
<protein>
    <submittedName>
        <fullName evidence="9">Uncharacterized protein</fullName>
    </submittedName>
</protein>
<sequence>MDEKDLSMLDVEMTESFISTTVISDLTNPAEFVRGSPEAEFGRKRIGCVHLPKPLAKGILDLIEAQHDKRLIRVDALRLYEAMRSTARIPEPLEQDPTKKPKKTPNQEVLEPHNVSYGPREALAYTAGVLPASYAAIFNVLEEVNSRLGDFKPKTMLDFGTGPGTAIWAAQEVFDIDKYVGVDLSEDMLRVAENLEECTKKPDSSPIEFKRYLAFDPTISKPDLVVSAFALGDIASTALQKSTIEQLWEQAGDVLILIERGTPIGFSAIARARQWILDAEKEKEKDVHVVAPCPHDRPCPLLFSPEAKPSKTWCHFSQRVERPAFLMKTKHSKFNTEDAKYSYVVLRRGKRPSTKNAESPFERAAFSWPRLIQPPLKNKGHVVMDLCVQNGEIQRTSIPKSQGKIPYRDARKSMWGDLFPHPSKTKMVTRVSEGVVGPEEVQRKHKKAI</sequence>
<dbReference type="Gene3D" id="3.40.50.150">
    <property type="entry name" value="Vaccinia Virus protein VP39"/>
    <property type="match status" value="1"/>
</dbReference>
<evidence type="ECO:0000256" key="5">
    <source>
        <dbReference type="ARBA" id="ARBA00023014"/>
    </source>
</evidence>
<dbReference type="RefSeq" id="XP_018285552.1">
    <property type="nucleotide sequence ID" value="XM_018439594.1"/>
</dbReference>
<dbReference type="SUPFAM" id="SSF53335">
    <property type="entry name" value="S-adenosyl-L-methionine-dependent methyltransferases"/>
    <property type="match status" value="1"/>
</dbReference>
<dbReference type="CDD" id="cd02440">
    <property type="entry name" value="AdoMet_MTases"/>
    <property type="match status" value="1"/>
</dbReference>
<feature type="region of interest" description="Disordered" evidence="8">
    <location>
        <begin position="88"/>
        <end position="112"/>
    </location>
</feature>
<dbReference type="PANTHER" id="PTHR13184">
    <property type="entry name" value="37S RIBOSOMAL PROTEIN S22"/>
    <property type="match status" value="1"/>
</dbReference>
<evidence type="ECO:0000256" key="2">
    <source>
        <dbReference type="ARBA" id="ARBA00022723"/>
    </source>
</evidence>
<dbReference type="AlphaFoldDB" id="A0A162TCF3"/>
<evidence type="ECO:0000256" key="1">
    <source>
        <dbReference type="ARBA" id="ARBA00004173"/>
    </source>
</evidence>
<dbReference type="GO" id="GO:0003735">
    <property type="term" value="F:structural constituent of ribosome"/>
    <property type="evidence" value="ECO:0007669"/>
    <property type="project" value="TreeGrafter"/>
</dbReference>
<dbReference type="InParanoid" id="A0A162TCF3"/>
<dbReference type="VEuPathDB" id="FungiDB:PHYBLDRAFT_189005"/>
<evidence type="ECO:0000256" key="7">
    <source>
        <dbReference type="ARBA" id="ARBA00045681"/>
    </source>
</evidence>
<dbReference type="GO" id="GO:0008168">
    <property type="term" value="F:methyltransferase activity"/>
    <property type="evidence" value="ECO:0007669"/>
    <property type="project" value="InterPro"/>
</dbReference>
<evidence type="ECO:0000256" key="3">
    <source>
        <dbReference type="ARBA" id="ARBA00022946"/>
    </source>
</evidence>
<proteinExistence type="predicted"/>
<keyword evidence="6" id="KW-0496">Mitochondrion</keyword>
<dbReference type="Proteomes" id="UP000077315">
    <property type="component" value="Unassembled WGS sequence"/>
</dbReference>
<keyword evidence="5" id="KW-0411">Iron-sulfur</keyword>
<keyword evidence="2" id="KW-0479">Metal-binding</keyword>
<dbReference type="GO" id="GO:0005763">
    <property type="term" value="C:mitochondrial small ribosomal subunit"/>
    <property type="evidence" value="ECO:0007669"/>
    <property type="project" value="TreeGrafter"/>
</dbReference>
<dbReference type="InterPro" id="IPR029063">
    <property type="entry name" value="SAM-dependent_MTases_sf"/>
</dbReference>
<gene>
    <name evidence="9" type="ORF">PHYBLDRAFT_189005</name>
</gene>
<keyword evidence="10" id="KW-1185">Reference proteome</keyword>
<comment type="function">
    <text evidence="7">Mitochondrial ribosome (mitoribosome) assembly factor. Binds at the interface of the head and body domains of the mitochondrial small ribosomal subunit (mt-SSU), occluding the mRNA channel and preventing compaction of the head domain towards the body. Probable inactive methyltransferase: retains the characteristic folding and ability to bind S-adenosyl-L-methionine, but it probably lost its methyltransferase activity.</text>
</comment>
<evidence type="ECO:0000313" key="9">
    <source>
        <dbReference type="EMBL" id="OAD67512.1"/>
    </source>
</evidence>
<dbReference type="Pfam" id="PF09243">
    <property type="entry name" value="Rsm22"/>
    <property type="match status" value="1"/>
</dbReference>
<dbReference type="GO" id="GO:0046872">
    <property type="term" value="F:metal ion binding"/>
    <property type="evidence" value="ECO:0007669"/>
    <property type="project" value="UniProtKB-KW"/>
</dbReference>
<dbReference type="STRING" id="763407.A0A162TCF3"/>
<accession>A0A162TCF3</accession>
<dbReference type="PANTHER" id="PTHR13184:SF5">
    <property type="entry name" value="METHYLTRANSFERASE-LIKE PROTEIN 17, MITOCHONDRIAL"/>
    <property type="match status" value="1"/>
</dbReference>
<dbReference type="EMBL" id="KV440999">
    <property type="protein sequence ID" value="OAD67512.1"/>
    <property type="molecule type" value="Genomic_DNA"/>
</dbReference>
<keyword evidence="3" id="KW-0809">Transit peptide</keyword>